<gene>
    <name evidence="9" type="ORF">PPTG_15865</name>
</gene>
<protein>
    <recommendedName>
        <fullName evidence="8">SET domain-containing protein</fullName>
    </recommendedName>
</protein>
<dbReference type="InterPro" id="IPR001214">
    <property type="entry name" value="SET_dom"/>
</dbReference>
<dbReference type="GO" id="GO:0005634">
    <property type="term" value="C:nucleus"/>
    <property type="evidence" value="ECO:0007669"/>
    <property type="project" value="UniProtKB-SubCell"/>
</dbReference>
<dbReference type="GeneID" id="20184984"/>
<evidence type="ECO:0000256" key="6">
    <source>
        <dbReference type="ARBA" id="ARBA00022691"/>
    </source>
</evidence>
<reference evidence="9 10" key="2">
    <citation type="submission" date="2013-11" db="EMBL/GenBank/DDBJ databases">
        <title>The Genome Sequence of Phytophthora parasitica INRA-310.</title>
        <authorList>
            <consortium name="The Broad Institute Genomics Platform"/>
            <person name="Russ C."/>
            <person name="Tyler B."/>
            <person name="Panabieres F."/>
            <person name="Shan W."/>
            <person name="Tripathy S."/>
            <person name="Grunwald N."/>
            <person name="Machado M."/>
            <person name="Johnson C.S."/>
            <person name="Arredondo F."/>
            <person name="Hong C."/>
            <person name="Coffey M."/>
            <person name="Young S.K."/>
            <person name="Zeng Q."/>
            <person name="Gargeya S."/>
            <person name="Fitzgerald M."/>
            <person name="Abouelleil A."/>
            <person name="Alvarado L."/>
            <person name="Chapman S.B."/>
            <person name="Gainer-Dewar J."/>
            <person name="Goldberg J."/>
            <person name="Griggs A."/>
            <person name="Gujja S."/>
            <person name="Hansen M."/>
            <person name="Howarth C."/>
            <person name="Imamovic A."/>
            <person name="Ireland A."/>
            <person name="Larimer J."/>
            <person name="McCowan C."/>
            <person name="Murphy C."/>
            <person name="Pearson M."/>
            <person name="Poon T.W."/>
            <person name="Priest M."/>
            <person name="Roberts A."/>
            <person name="Saif S."/>
            <person name="Shea T."/>
            <person name="Sykes S."/>
            <person name="Wortman J."/>
            <person name="Nusbaum C."/>
            <person name="Birren B."/>
        </authorList>
    </citation>
    <scope>NUCLEOTIDE SEQUENCE [LARGE SCALE GENOMIC DNA]</scope>
    <source>
        <strain evidence="9 10">INRA-310</strain>
    </source>
</reference>
<dbReference type="GO" id="GO:0032259">
    <property type="term" value="P:methylation"/>
    <property type="evidence" value="ECO:0007669"/>
    <property type="project" value="UniProtKB-KW"/>
</dbReference>
<accession>W2PPJ5</accession>
<dbReference type="GO" id="GO:0008168">
    <property type="term" value="F:methyltransferase activity"/>
    <property type="evidence" value="ECO:0007669"/>
    <property type="project" value="UniProtKB-KW"/>
</dbReference>
<dbReference type="SUPFAM" id="SSF82199">
    <property type="entry name" value="SET domain"/>
    <property type="match status" value="1"/>
</dbReference>
<dbReference type="RefSeq" id="XP_008911870.1">
    <property type="nucleotide sequence ID" value="XM_008913622.1"/>
</dbReference>
<comment type="subcellular location">
    <subcellularLocation>
        <location evidence="2">Chromosome</location>
    </subcellularLocation>
    <subcellularLocation>
        <location evidence="1">Nucleus</location>
    </subcellularLocation>
</comment>
<dbReference type="Gene3D" id="2.170.270.10">
    <property type="entry name" value="SET domain"/>
    <property type="match status" value="1"/>
</dbReference>
<dbReference type="EMBL" id="KI669614">
    <property type="protein sequence ID" value="ETN02913.1"/>
    <property type="molecule type" value="Genomic_DNA"/>
</dbReference>
<keyword evidence="6" id="KW-0949">S-adenosyl-L-methionine</keyword>
<evidence type="ECO:0000256" key="2">
    <source>
        <dbReference type="ARBA" id="ARBA00004286"/>
    </source>
</evidence>
<dbReference type="PANTHER" id="PTHR22884">
    <property type="entry name" value="SET DOMAIN PROTEINS"/>
    <property type="match status" value="1"/>
</dbReference>
<dbReference type="GO" id="GO:0005694">
    <property type="term" value="C:chromosome"/>
    <property type="evidence" value="ECO:0007669"/>
    <property type="project" value="UniProtKB-SubCell"/>
</dbReference>
<dbReference type="InterPro" id="IPR050777">
    <property type="entry name" value="SET2_Histone-Lys_MeTrsfase"/>
</dbReference>
<evidence type="ECO:0000313" key="10">
    <source>
        <dbReference type="Proteomes" id="UP000018817"/>
    </source>
</evidence>
<dbReference type="Pfam" id="PF00856">
    <property type="entry name" value="SET"/>
    <property type="match status" value="1"/>
</dbReference>
<dbReference type="VEuPathDB" id="FungiDB:PPTG_15865"/>
<proteinExistence type="predicted"/>
<dbReference type="AlphaFoldDB" id="W2PPJ5"/>
<dbReference type="PROSITE" id="PS50280">
    <property type="entry name" value="SET"/>
    <property type="match status" value="1"/>
</dbReference>
<dbReference type="Proteomes" id="UP000018817">
    <property type="component" value="Unassembled WGS sequence"/>
</dbReference>
<evidence type="ECO:0000256" key="7">
    <source>
        <dbReference type="ARBA" id="ARBA00023242"/>
    </source>
</evidence>
<keyword evidence="4" id="KW-0489">Methyltransferase</keyword>
<name>W2PPJ5_PHYN3</name>
<evidence type="ECO:0000313" key="9">
    <source>
        <dbReference type="EMBL" id="ETN02913.1"/>
    </source>
</evidence>
<evidence type="ECO:0000256" key="3">
    <source>
        <dbReference type="ARBA" id="ARBA00022454"/>
    </source>
</evidence>
<dbReference type="SMART" id="SM00317">
    <property type="entry name" value="SET"/>
    <property type="match status" value="1"/>
</dbReference>
<evidence type="ECO:0000259" key="8">
    <source>
        <dbReference type="PROSITE" id="PS50280"/>
    </source>
</evidence>
<keyword evidence="7" id="KW-0539">Nucleus</keyword>
<dbReference type="InterPro" id="IPR046341">
    <property type="entry name" value="SET_dom_sf"/>
</dbReference>
<sequence length="390" mass="42466">MGKTVGRGGKSTILSYAARAAKAKKRRPRRVDWTVSKSRKKFRVDRRAPVRDSKRCYHAATMKVCKRGNFPLAADAAPIGRVAQTPLELLDEEGEEAADAEVGETASLETYFDGVSEGAAALTCANEARIALPENVGASLISQDAQAHGKPVVIDLTSGDEEQAVSSIRQSECFSTEVVQWPRGVTPSSKLSNPTNIRFRDIGATDWCGCTSTCERESCDNAFTEIYCTSRNCRVGSKCGNRLVDFGGIELRKGCAGYGVVATSFIPEGAIVGEYTGVLTTHDFEKDDERTSDYALGLATADVKGRKVYIDAKTQGGLTRFIDHSCDAAAGFFEMQYRRQTRVAVIALRDIPVGKEITVDYNDIWFECVCKSPGCRNPAKPTQPEVIEIE</sequence>
<organism evidence="9 10">
    <name type="scientific">Phytophthora nicotianae (strain INRA-310)</name>
    <name type="common">Phytophthora parasitica</name>
    <dbReference type="NCBI Taxonomy" id="761204"/>
    <lineage>
        <taxon>Eukaryota</taxon>
        <taxon>Sar</taxon>
        <taxon>Stramenopiles</taxon>
        <taxon>Oomycota</taxon>
        <taxon>Peronosporomycetes</taxon>
        <taxon>Peronosporales</taxon>
        <taxon>Peronosporaceae</taxon>
        <taxon>Phytophthora</taxon>
    </lineage>
</organism>
<reference evidence="10" key="1">
    <citation type="submission" date="2011-12" db="EMBL/GenBank/DDBJ databases">
        <authorList>
            <consortium name="The Broad Institute Genome Sequencing Platform"/>
            <person name="Russ C."/>
            <person name="Tyler B."/>
            <person name="Panabieres F."/>
            <person name="Shan W."/>
            <person name="Tripathy S."/>
            <person name="Grunwald N."/>
            <person name="Machado M."/>
            <person name="Young S.K."/>
            <person name="Zeng Q."/>
            <person name="Gargeya S."/>
            <person name="Fitzgerald M."/>
            <person name="Haas B."/>
            <person name="Abouelleil A."/>
            <person name="Alvarado L."/>
            <person name="Arachchi H.M."/>
            <person name="Berlin A."/>
            <person name="Chapman S.B."/>
            <person name="Gearin G."/>
            <person name="Goldberg J."/>
            <person name="Griggs A."/>
            <person name="Gujja S."/>
            <person name="Hansen M."/>
            <person name="Heiman D."/>
            <person name="Howarth C."/>
            <person name="Larimer J."/>
            <person name="Lui A."/>
            <person name="MacDonald P.J.P."/>
            <person name="McCowen C."/>
            <person name="Montmayeur A."/>
            <person name="Murphy C."/>
            <person name="Neiman D."/>
            <person name="Pearson M."/>
            <person name="Priest M."/>
            <person name="Roberts A."/>
            <person name="Saif S."/>
            <person name="Shea T."/>
            <person name="Sisk P."/>
            <person name="Stolte C."/>
            <person name="Sykes S."/>
            <person name="Wortman J."/>
            <person name="Nusbaum C."/>
            <person name="Birren B."/>
        </authorList>
    </citation>
    <scope>NUCLEOTIDE SEQUENCE [LARGE SCALE GENOMIC DNA]</scope>
    <source>
        <strain evidence="10">INRA-310</strain>
    </source>
</reference>
<keyword evidence="5" id="KW-0808">Transferase</keyword>
<dbReference type="STRING" id="761204.W2PPJ5"/>
<evidence type="ECO:0000256" key="5">
    <source>
        <dbReference type="ARBA" id="ARBA00022679"/>
    </source>
</evidence>
<evidence type="ECO:0000256" key="1">
    <source>
        <dbReference type="ARBA" id="ARBA00004123"/>
    </source>
</evidence>
<keyword evidence="3" id="KW-0158">Chromosome</keyword>
<evidence type="ECO:0000256" key="4">
    <source>
        <dbReference type="ARBA" id="ARBA00022603"/>
    </source>
</evidence>
<feature type="domain" description="SET" evidence="8">
    <location>
        <begin position="239"/>
        <end position="362"/>
    </location>
</feature>